<evidence type="ECO:0000313" key="1">
    <source>
        <dbReference type="EMBL" id="MBI6873056.1"/>
    </source>
</evidence>
<organism evidence="1 2">
    <name type="scientific">Clostridium aciditolerans</name>
    <dbReference type="NCBI Taxonomy" id="339861"/>
    <lineage>
        <taxon>Bacteria</taxon>
        <taxon>Bacillati</taxon>
        <taxon>Bacillota</taxon>
        <taxon>Clostridia</taxon>
        <taxon>Eubacteriales</taxon>
        <taxon>Clostridiaceae</taxon>
        <taxon>Clostridium</taxon>
    </lineage>
</organism>
<comment type="caution">
    <text evidence="1">The sequence shown here is derived from an EMBL/GenBank/DDBJ whole genome shotgun (WGS) entry which is preliminary data.</text>
</comment>
<reference evidence="1" key="1">
    <citation type="submission" date="2020-12" db="EMBL/GenBank/DDBJ databases">
        <title>Clostridium thailandense sp. nov., a novel acetogenic bacterium isolated from peat land soil in Thailand.</title>
        <authorList>
            <person name="Chaikitkaew S."/>
            <person name="Birkeland N.K."/>
        </authorList>
    </citation>
    <scope>NUCLEOTIDE SEQUENCE</scope>
    <source>
        <strain evidence="1">DSM 17425</strain>
    </source>
</reference>
<dbReference type="Proteomes" id="UP000622687">
    <property type="component" value="Unassembled WGS sequence"/>
</dbReference>
<keyword evidence="2" id="KW-1185">Reference proteome</keyword>
<name>A0A934I0Z7_9CLOT</name>
<sequence length="252" mass="29726">MIRKKGLLQVYNDSLTYKEILRKSFIDRIIDLKKYNGINIKAKNIDDIKIDFKNKNLFIIVDGEEIYVKFMTFPKVKKEKLHAIIKGELQYRFKNIDNIMFTYQIIKDNGSSLDVIVFLLNWSKSNLIKKCTERGGKIKGIFPIQFCILNNYKNRIKDKNYILIFIHENILYLLACTDNKMIANSVIKTFAENSFIDELKKFQVKCSISQEHDQFNKIFFLNFPYKTLIKDVEKQYSCIDLGNACCDNNYLV</sequence>
<dbReference type="RefSeq" id="WP_211142527.1">
    <property type="nucleotide sequence ID" value="NZ_JAEEGB010000010.1"/>
</dbReference>
<protein>
    <submittedName>
        <fullName evidence="1">Uncharacterized protein</fullName>
    </submittedName>
</protein>
<accession>A0A934I0Z7</accession>
<proteinExistence type="predicted"/>
<gene>
    <name evidence="1" type="ORF">I6U51_10115</name>
</gene>
<dbReference type="AlphaFoldDB" id="A0A934I0Z7"/>
<dbReference type="EMBL" id="JAEEGB010000010">
    <property type="protein sequence ID" value="MBI6873056.1"/>
    <property type="molecule type" value="Genomic_DNA"/>
</dbReference>
<evidence type="ECO:0000313" key="2">
    <source>
        <dbReference type="Proteomes" id="UP000622687"/>
    </source>
</evidence>